<protein>
    <recommendedName>
        <fullName evidence="1">Clr5 domain-containing protein</fullName>
    </recommendedName>
</protein>
<keyword evidence="3" id="KW-1185">Reference proteome</keyword>
<dbReference type="AlphaFoldDB" id="A0A9N9LUE6"/>
<sequence length="98" mass="11679">MAPSYDEWLAVKQTLFYAWHGGKPLNSDFIRWMKEEHAFIASKGQYERKFKEWGWRKNLTEDEMQHVLFQFETRKRIGKKSEVTLAVGDFNVVKVVIP</sequence>
<reference evidence="2" key="1">
    <citation type="submission" date="2021-07" db="EMBL/GenBank/DDBJ databases">
        <authorList>
            <person name="Durling M."/>
        </authorList>
    </citation>
    <scope>NUCLEOTIDE SEQUENCE</scope>
</reference>
<proteinExistence type="predicted"/>
<dbReference type="Proteomes" id="UP000701801">
    <property type="component" value="Unassembled WGS sequence"/>
</dbReference>
<evidence type="ECO:0000313" key="3">
    <source>
        <dbReference type="Proteomes" id="UP000701801"/>
    </source>
</evidence>
<organism evidence="2 3">
    <name type="scientific">Hymenoscyphus albidus</name>
    <dbReference type="NCBI Taxonomy" id="595503"/>
    <lineage>
        <taxon>Eukaryota</taxon>
        <taxon>Fungi</taxon>
        <taxon>Dikarya</taxon>
        <taxon>Ascomycota</taxon>
        <taxon>Pezizomycotina</taxon>
        <taxon>Leotiomycetes</taxon>
        <taxon>Helotiales</taxon>
        <taxon>Helotiaceae</taxon>
        <taxon>Hymenoscyphus</taxon>
    </lineage>
</organism>
<dbReference type="EMBL" id="CAJVRM010000271">
    <property type="protein sequence ID" value="CAG8978639.1"/>
    <property type="molecule type" value="Genomic_DNA"/>
</dbReference>
<feature type="domain" description="Clr5" evidence="1">
    <location>
        <begin position="6"/>
        <end position="57"/>
    </location>
</feature>
<dbReference type="Pfam" id="PF14420">
    <property type="entry name" value="Clr5"/>
    <property type="match status" value="1"/>
</dbReference>
<dbReference type="OrthoDB" id="3563771at2759"/>
<evidence type="ECO:0000313" key="2">
    <source>
        <dbReference type="EMBL" id="CAG8978639.1"/>
    </source>
</evidence>
<name>A0A9N9LUE6_9HELO</name>
<gene>
    <name evidence="2" type="ORF">HYALB_00009455</name>
</gene>
<comment type="caution">
    <text evidence="2">The sequence shown here is derived from an EMBL/GenBank/DDBJ whole genome shotgun (WGS) entry which is preliminary data.</text>
</comment>
<evidence type="ECO:0000259" key="1">
    <source>
        <dbReference type="Pfam" id="PF14420"/>
    </source>
</evidence>
<accession>A0A9N9LUE6</accession>
<dbReference type="InterPro" id="IPR025676">
    <property type="entry name" value="Clr5_dom"/>
</dbReference>